<dbReference type="AlphaFoldDB" id="A0A5B8YNT6"/>
<dbReference type="KEGG" id="anp:FK178_11515"/>
<sequence>MILLKRFRYLPAVALMVLVFTGCDDDFNTIGGELVGGQLNAFPKYEAGVVAYNKKLSPVQTNNLPVQLLGVYNEPVYGQQQANVLAQLSLSANNPSFGNEPRLDSVVLTLPYFSTKQENDAQGNAVYKLDSIYGNSPFKLSITRSGYFLNDFDPEANFESRQRYYSNQGPLFESNLIGDPIYVNQAFIPSPREVVYLQRNETGELDTTRVSPRMRINLSKEFFQTNILDKAGSTELSNTNNFRNFLRGLYFKAEPVNGDGSLMTLNFNDSAAGIVLYFTNIEEEDGEEVETPGTFRINFGNNNVNTFTMPFPASITQEIAASSDAPGAANLFLRGGEGSMAVIELFEDEAELAELRSKNWLVNEANLTFYVNQERVPGGVAEPSRVLLYNLATNQLLADYGADPSAASENPNLAVRSHSPLLVRDEDGNGIFYKVRITEHVRRILNQDTENVKLGLVVTQNIKVINYAALRQPVDGIDRVPTASVISPKGTVLHGNLSPNADKRLKFNIFYTETNN</sequence>
<protein>
    <submittedName>
        <fullName evidence="1">DUF4270 domain-containing protein</fullName>
    </submittedName>
</protein>
<gene>
    <name evidence="1" type="ORF">FK178_11515</name>
</gene>
<reference evidence="1 2" key="1">
    <citation type="submission" date="2019-08" db="EMBL/GenBank/DDBJ databases">
        <title>Antarcticibacterium arcticum sp. nov., a bacterium isolated from marine sediment of the Canadian Beaufort Sea.</title>
        <authorList>
            <person name="Lee Y.M."/>
            <person name="Baek K."/>
            <person name="Lee D.-H."/>
            <person name="Shin S.C."/>
            <person name="Jin Y.K."/>
            <person name="Park Y."/>
        </authorList>
    </citation>
    <scope>NUCLEOTIDE SEQUENCE [LARGE SCALE GENOMIC DNA]</scope>
    <source>
        <strain evidence="1 2">PAMC 28998</strain>
    </source>
</reference>
<dbReference type="RefSeq" id="WP_146835163.1">
    <property type="nucleotide sequence ID" value="NZ_CP042476.1"/>
</dbReference>
<accession>A0A5B8YNT6</accession>
<evidence type="ECO:0000313" key="2">
    <source>
        <dbReference type="Proteomes" id="UP000321954"/>
    </source>
</evidence>
<dbReference type="OrthoDB" id="1466062at2"/>
<name>A0A5B8YNT6_9FLAO</name>
<dbReference type="EMBL" id="CP042476">
    <property type="protein sequence ID" value="QED38303.1"/>
    <property type="molecule type" value="Genomic_DNA"/>
</dbReference>
<dbReference type="InterPro" id="IPR025366">
    <property type="entry name" value="DUF4270"/>
</dbReference>
<dbReference type="PROSITE" id="PS51257">
    <property type="entry name" value="PROKAR_LIPOPROTEIN"/>
    <property type="match status" value="1"/>
</dbReference>
<dbReference type="Pfam" id="PF14092">
    <property type="entry name" value="DUF4270"/>
    <property type="match status" value="1"/>
</dbReference>
<proteinExistence type="predicted"/>
<dbReference type="Proteomes" id="UP000321954">
    <property type="component" value="Chromosome"/>
</dbReference>
<evidence type="ECO:0000313" key="1">
    <source>
        <dbReference type="EMBL" id="QED38303.1"/>
    </source>
</evidence>
<keyword evidence="2" id="KW-1185">Reference proteome</keyword>
<organism evidence="1 2">
    <name type="scientific">Antarcticibacterium arcticum</name>
    <dbReference type="NCBI Taxonomy" id="2585771"/>
    <lineage>
        <taxon>Bacteria</taxon>
        <taxon>Pseudomonadati</taxon>
        <taxon>Bacteroidota</taxon>
        <taxon>Flavobacteriia</taxon>
        <taxon>Flavobacteriales</taxon>
        <taxon>Flavobacteriaceae</taxon>
        <taxon>Antarcticibacterium</taxon>
    </lineage>
</organism>